<dbReference type="AlphaFoldDB" id="A0A699I7P4"/>
<proteinExistence type="predicted"/>
<dbReference type="InterPro" id="IPR012337">
    <property type="entry name" value="RNaseH-like_sf"/>
</dbReference>
<evidence type="ECO:0000256" key="1">
    <source>
        <dbReference type="ARBA" id="ARBA00022679"/>
    </source>
</evidence>
<gene>
    <name evidence="9" type="ORF">Tci_476464</name>
</gene>
<name>A0A699I7P4_TANCI</name>
<dbReference type="Pfam" id="PF24626">
    <property type="entry name" value="SH3_Tf2-1"/>
    <property type="match status" value="1"/>
</dbReference>
<keyword evidence="3" id="KW-0540">Nuclease</keyword>
<dbReference type="GO" id="GO:0004519">
    <property type="term" value="F:endonuclease activity"/>
    <property type="evidence" value="ECO:0007669"/>
    <property type="project" value="UniProtKB-KW"/>
</dbReference>
<comment type="caution">
    <text evidence="9">The sequence shown here is derived from an EMBL/GenBank/DDBJ whole genome shotgun (WGS) entry which is preliminary data.</text>
</comment>
<dbReference type="InterPro" id="IPR050951">
    <property type="entry name" value="Retrovirus_Pol_polyprotein"/>
</dbReference>
<evidence type="ECO:0000256" key="7">
    <source>
        <dbReference type="SAM" id="Phobius"/>
    </source>
</evidence>
<dbReference type="SUPFAM" id="SSF53098">
    <property type="entry name" value="Ribonuclease H-like"/>
    <property type="match status" value="1"/>
</dbReference>
<dbReference type="InterPro" id="IPR001584">
    <property type="entry name" value="Integrase_cat-core"/>
</dbReference>
<dbReference type="PROSITE" id="PS50994">
    <property type="entry name" value="INTEGRASE"/>
    <property type="match status" value="1"/>
</dbReference>
<feature type="transmembrane region" description="Helical" evidence="7">
    <location>
        <begin position="447"/>
        <end position="469"/>
    </location>
</feature>
<sequence>MSSCSTRLHYPFEVATDASGIGIGAGLQQDGHLIVYLSKALAPEHKTLSTYEKEFLAIMFALEKWRGITTAQMKVLPKLKGFDYEVKYKKGVDNVAADALSRSGKLGKKHYAWTNGQLLRKNKLGMRKDIKKFVKECIICQRYKFDLATYPGLLQPLHIPNRIWESISMNFIEVLPRSQGYSVIFAVVDRLSKSAYLMPLSHPFTAAQVAQEFLDTLFQVKLLISTTYHPQTNGQIKVVNRCLECYLRCMIRERPKEWKKWLSLAELWYNSNLHTYIQTTPFEAVYGQSPPIHVPYLGDLSKADVVDRSLEERGQAIQQHGRQSKFSPKSFGPFQVVEKIRQVSYKLTLPSHSQIHNVIHASQMKLGSWPKRRMQLWCMVWFSRLMVPKKMLHGSSWRIYSAVVGEPLDVFSINMPSKICYLTHNHMEQKLWSVLGLYTKTEEATGVGYVGVAAGFMTVIFVSFVGVMLMKIMKAKTSDEMEMKLEEGSEDLDTVWIGYSKMPCATVTRTDPNLENAVLRRCLPMPASYSSINRFDPMTH</sequence>
<keyword evidence="4" id="KW-0255">Endonuclease</keyword>
<keyword evidence="2" id="KW-0548">Nucleotidyltransferase</keyword>
<evidence type="ECO:0000256" key="2">
    <source>
        <dbReference type="ARBA" id="ARBA00022695"/>
    </source>
</evidence>
<evidence type="ECO:0000256" key="6">
    <source>
        <dbReference type="ARBA" id="ARBA00022918"/>
    </source>
</evidence>
<dbReference type="Gene3D" id="3.30.420.10">
    <property type="entry name" value="Ribonuclease H-like superfamily/Ribonuclease H"/>
    <property type="match status" value="1"/>
</dbReference>
<dbReference type="PANTHER" id="PTHR37984:SF5">
    <property type="entry name" value="PROTEIN NYNRIN-LIKE"/>
    <property type="match status" value="1"/>
</dbReference>
<keyword evidence="6" id="KW-0695">RNA-directed DNA polymerase</keyword>
<evidence type="ECO:0000256" key="4">
    <source>
        <dbReference type="ARBA" id="ARBA00022759"/>
    </source>
</evidence>
<keyword evidence="5" id="KW-0378">Hydrolase</keyword>
<evidence type="ECO:0000256" key="3">
    <source>
        <dbReference type="ARBA" id="ARBA00022722"/>
    </source>
</evidence>
<dbReference type="GO" id="GO:0016787">
    <property type="term" value="F:hydrolase activity"/>
    <property type="evidence" value="ECO:0007669"/>
    <property type="project" value="UniProtKB-KW"/>
</dbReference>
<dbReference type="InterPro" id="IPR056924">
    <property type="entry name" value="SH3_Tf2-1"/>
</dbReference>
<feature type="domain" description="Integrase catalytic" evidence="8">
    <location>
        <begin position="220"/>
        <end position="289"/>
    </location>
</feature>
<protein>
    <recommendedName>
        <fullName evidence="8">Integrase catalytic domain-containing protein</fullName>
    </recommendedName>
</protein>
<accession>A0A699I7P4</accession>
<dbReference type="InterPro" id="IPR041373">
    <property type="entry name" value="RT_RNaseH"/>
</dbReference>
<keyword evidence="1" id="KW-0808">Transferase</keyword>
<dbReference type="PANTHER" id="PTHR37984">
    <property type="entry name" value="PROTEIN CBG26694"/>
    <property type="match status" value="1"/>
</dbReference>
<feature type="non-terminal residue" evidence="9">
    <location>
        <position position="540"/>
    </location>
</feature>
<keyword evidence="7" id="KW-1133">Transmembrane helix</keyword>
<dbReference type="InterPro" id="IPR043502">
    <property type="entry name" value="DNA/RNA_pol_sf"/>
</dbReference>
<dbReference type="GO" id="GO:0015074">
    <property type="term" value="P:DNA integration"/>
    <property type="evidence" value="ECO:0007669"/>
    <property type="project" value="InterPro"/>
</dbReference>
<dbReference type="GO" id="GO:0003964">
    <property type="term" value="F:RNA-directed DNA polymerase activity"/>
    <property type="evidence" value="ECO:0007669"/>
    <property type="project" value="UniProtKB-KW"/>
</dbReference>
<reference evidence="9" key="1">
    <citation type="journal article" date="2019" name="Sci. Rep.">
        <title>Draft genome of Tanacetum cinerariifolium, the natural source of mosquito coil.</title>
        <authorList>
            <person name="Yamashiro T."/>
            <person name="Shiraishi A."/>
            <person name="Satake H."/>
            <person name="Nakayama K."/>
        </authorList>
    </citation>
    <scope>NUCLEOTIDE SEQUENCE</scope>
</reference>
<keyword evidence="7" id="KW-0472">Membrane</keyword>
<dbReference type="SUPFAM" id="SSF56672">
    <property type="entry name" value="DNA/RNA polymerases"/>
    <property type="match status" value="1"/>
</dbReference>
<evidence type="ECO:0000259" key="8">
    <source>
        <dbReference type="PROSITE" id="PS50994"/>
    </source>
</evidence>
<dbReference type="EMBL" id="BKCJ010235139">
    <property type="protein sequence ID" value="GEZ04491.1"/>
    <property type="molecule type" value="Genomic_DNA"/>
</dbReference>
<dbReference type="GO" id="GO:0003676">
    <property type="term" value="F:nucleic acid binding"/>
    <property type="evidence" value="ECO:0007669"/>
    <property type="project" value="InterPro"/>
</dbReference>
<keyword evidence="7" id="KW-0812">Transmembrane</keyword>
<organism evidence="9">
    <name type="scientific">Tanacetum cinerariifolium</name>
    <name type="common">Dalmatian daisy</name>
    <name type="synonym">Chrysanthemum cinerariifolium</name>
    <dbReference type="NCBI Taxonomy" id="118510"/>
    <lineage>
        <taxon>Eukaryota</taxon>
        <taxon>Viridiplantae</taxon>
        <taxon>Streptophyta</taxon>
        <taxon>Embryophyta</taxon>
        <taxon>Tracheophyta</taxon>
        <taxon>Spermatophyta</taxon>
        <taxon>Magnoliopsida</taxon>
        <taxon>eudicotyledons</taxon>
        <taxon>Gunneridae</taxon>
        <taxon>Pentapetalae</taxon>
        <taxon>asterids</taxon>
        <taxon>campanulids</taxon>
        <taxon>Asterales</taxon>
        <taxon>Asteraceae</taxon>
        <taxon>Asteroideae</taxon>
        <taxon>Anthemideae</taxon>
        <taxon>Anthemidinae</taxon>
        <taxon>Tanacetum</taxon>
    </lineage>
</organism>
<evidence type="ECO:0000256" key="5">
    <source>
        <dbReference type="ARBA" id="ARBA00022801"/>
    </source>
</evidence>
<dbReference type="InterPro" id="IPR036397">
    <property type="entry name" value="RNaseH_sf"/>
</dbReference>
<evidence type="ECO:0000313" key="9">
    <source>
        <dbReference type="EMBL" id="GEZ04491.1"/>
    </source>
</evidence>
<dbReference type="Pfam" id="PF17917">
    <property type="entry name" value="RT_RNaseH"/>
    <property type="match status" value="1"/>
</dbReference>